<evidence type="ECO:0000313" key="3">
    <source>
        <dbReference type="EMBL" id="KAJ3740592.1"/>
    </source>
</evidence>
<accession>A0A9W8NRB6</accession>
<evidence type="ECO:0000313" key="2">
    <source>
        <dbReference type="EMBL" id="KAJ3739351.1"/>
    </source>
</evidence>
<dbReference type="EMBL" id="JANVFU010000014">
    <property type="protein sequence ID" value="KAJ3740592.1"/>
    <property type="molecule type" value="Genomic_DNA"/>
</dbReference>
<proteinExistence type="predicted"/>
<dbReference type="EMBL" id="JANVFU010000019">
    <property type="protein sequence ID" value="KAJ3739351.1"/>
    <property type="molecule type" value="Genomic_DNA"/>
</dbReference>
<gene>
    <name evidence="3" type="ORF">DFH05DRAFT_1509440</name>
    <name evidence="2" type="ORF">DFH05DRAFT_1514992</name>
</gene>
<evidence type="ECO:0000256" key="1">
    <source>
        <dbReference type="SAM" id="Phobius"/>
    </source>
</evidence>
<protein>
    <submittedName>
        <fullName evidence="2">Uncharacterized protein</fullName>
    </submittedName>
</protein>
<sequence length="158" mass="18053">MNVPSSQDVKAGVILIRLLVLIKPIIKIILSSPGAEAKLLSAGKLKTFGPRSGSRRQLVKHTTQSKTSAFLPPFRIWKQNNVKRAQVSGRRMRQTMRMRRRMRMRMRQMIYLIWSSKIQLVSVRAFFLFGSDCDGSHASIHVHCCCLECLCQCSFKES</sequence>
<organism evidence="2 4">
    <name type="scientific">Lentinula detonsa</name>
    <dbReference type="NCBI Taxonomy" id="2804962"/>
    <lineage>
        <taxon>Eukaryota</taxon>
        <taxon>Fungi</taxon>
        <taxon>Dikarya</taxon>
        <taxon>Basidiomycota</taxon>
        <taxon>Agaricomycotina</taxon>
        <taxon>Agaricomycetes</taxon>
        <taxon>Agaricomycetidae</taxon>
        <taxon>Agaricales</taxon>
        <taxon>Marasmiineae</taxon>
        <taxon>Omphalotaceae</taxon>
        <taxon>Lentinula</taxon>
    </lineage>
</organism>
<comment type="caution">
    <text evidence="2">The sequence shown here is derived from an EMBL/GenBank/DDBJ whole genome shotgun (WGS) entry which is preliminary data.</text>
</comment>
<keyword evidence="1" id="KW-1133">Transmembrane helix</keyword>
<name>A0A9W8NRB6_9AGAR</name>
<feature type="transmembrane region" description="Helical" evidence="1">
    <location>
        <begin position="109"/>
        <end position="129"/>
    </location>
</feature>
<evidence type="ECO:0000313" key="4">
    <source>
        <dbReference type="Proteomes" id="UP001142393"/>
    </source>
</evidence>
<dbReference type="AlphaFoldDB" id="A0A9W8NRB6"/>
<reference evidence="2" key="1">
    <citation type="submission" date="2022-08" db="EMBL/GenBank/DDBJ databases">
        <authorList>
            <consortium name="DOE Joint Genome Institute"/>
            <person name="Min B."/>
            <person name="Sierra-Patev S."/>
            <person name="Naranjo-Ortiz M."/>
            <person name="Looney B."/>
            <person name="Konkel Z."/>
            <person name="Slot J.C."/>
            <person name="Sakamoto Y."/>
            <person name="Steenwyk J.L."/>
            <person name="Rokas A."/>
            <person name="Carro J."/>
            <person name="Camarero S."/>
            <person name="Ferreira P."/>
            <person name="Molpeceres G."/>
            <person name="Ruiz-duenas F.J."/>
            <person name="Serrano A."/>
            <person name="Henrissat B."/>
            <person name="Drula E."/>
            <person name="Hughes K.W."/>
            <person name="Mata J.L."/>
            <person name="Ishikawa N.K."/>
            <person name="Vargas-Isla R."/>
            <person name="Ushijima S."/>
            <person name="Smith C.A."/>
            <person name="Ahrendt S."/>
            <person name="Andreopoulos W."/>
            <person name="He G."/>
            <person name="LaButti K."/>
            <person name="Lipzen A."/>
            <person name="Ng V."/>
            <person name="Riley R."/>
            <person name="Sandor L."/>
            <person name="Barry K."/>
            <person name="Martinez A.T."/>
            <person name="Xiao Y."/>
            <person name="Gibbons J.G."/>
            <person name="Terashima K."/>
            <person name="Hibbett D.S."/>
            <person name="Grigoriev I.V."/>
        </authorList>
    </citation>
    <scope>NUCLEOTIDE SEQUENCE</scope>
    <source>
        <strain evidence="2">TFB7810</strain>
    </source>
</reference>
<reference evidence="2 4" key="2">
    <citation type="journal article" date="2023" name="Proc. Natl. Acad. Sci. U.S.A.">
        <title>A global phylogenomic analysis of the shiitake genus Lentinula.</title>
        <authorList>
            <person name="Sierra-Patev S."/>
            <person name="Min B."/>
            <person name="Naranjo-Ortiz M."/>
            <person name="Looney B."/>
            <person name="Konkel Z."/>
            <person name="Slot J.C."/>
            <person name="Sakamoto Y."/>
            <person name="Steenwyk J.L."/>
            <person name="Rokas A."/>
            <person name="Carro J."/>
            <person name="Camarero S."/>
            <person name="Ferreira P."/>
            <person name="Molpeceres G."/>
            <person name="Ruiz-Duenas F.J."/>
            <person name="Serrano A."/>
            <person name="Henrissat B."/>
            <person name="Drula E."/>
            <person name="Hughes K.W."/>
            <person name="Mata J.L."/>
            <person name="Ishikawa N.K."/>
            <person name="Vargas-Isla R."/>
            <person name="Ushijima S."/>
            <person name="Smith C.A."/>
            <person name="Donoghue J."/>
            <person name="Ahrendt S."/>
            <person name="Andreopoulos W."/>
            <person name="He G."/>
            <person name="LaButti K."/>
            <person name="Lipzen A."/>
            <person name="Ng V."/>
            <person name="Riley R."/>
            <person name="Sandor L."/>
            <person name="Barry K."/>
            <person name="Martinez A.T."/>
            <person name="Xiao Y."/>
            <person name="Gibbons J.G."/>
            <person name="Terashima K."/>
            <person name="Grigoriev I.V."/>
            <person name="Hibbett D."/>
        </authorList>
    </citation>
    <scope>NUCLEOTIDE SEQUENCE [LARGE SCALE GENOMIC DNA]</scope>
    <source>
        <strain evidence="2 4">TFB7810</strain>
    </source>
</reference>
<keyword evidence="1" id="KW-0472">Membrane</keyword>
<keyword evidence="1" id="KW-0812">Transmembrane</keyword>
<dbReference type="Proteomes" id="UP001142393">
    <property type="component" value="Unassembled WGS sequence"/>
</dbReference>
<keyword evidence="4" id="KW-1185">Reference proteome</keyword>